<dbReference type="OrthoDB" id="438553at2759"/>
<dbReference type="SMR" id="A0A7I8WWR4"/>
<evidence type="ECO:0000256" key="1">
    <source>
        <dbReference type="ARBA" id="ARBA00004173"/>
    </source>
</evidence>
<comment type="function">
    <text evidence="7">Arginine methyltransferase involved in the assembly or stability of mitochondrial NADH:ubiquinone oxidoreductase complex (complex I).</text>
</comment>
<keyword evidence="5 7" id="KW-0496">Mitochondrion</keyword>
<comment type="similarity">
    <text evidence="2 7">Belongs to the NDUFAF7 family.</text>
</comment>
<evidence type="ECO:0000313" key="9">
    <source>
        <dbReference type="Proteomes" id="UP000659654"/>
    </source>
</evidence>
<dbReference type="AlphaFoldDB" id="A0A7I8WWR4"/>
<dbReference type="SUPFAM" id="SSF53335">
    <property type="entry name" value="S-adenosyl-L-methionine-dependent methyltransferases"/>
    <property type="match status" value="1"/>
</dbReference>
<dbReference type="EMBL" id="CAJFDI010000002">
    <property type="protein sequence ID" value="CAD5216496.1"/>
    <property type="molecule type" value="Genomic_DNA"/>
</dbReference>
<accession>A0A7I8WWR4</accession>
<dbReference type="EMBL" id="CAJFCV020000002">
    <property type="protein sequence ID" value="CAG9099732.1"/>
    <property type="molecule type" value="Genomic_DNA"/>
</dbReference>
<evidence type="ECO:0000256" key="3">
    <source>
        <dbReference type="ARBA" id="ARBA00022603"/>
    </source>
</evidence>
<dbReference type="EC" id="2.1.1.320" evidence="7"/>
<evidence type="ECO:0000256" key="2">
    <source>
        <dbReference type="ARBA" id="ARBA00005891"/>
    </source>
</evidence>
<name>A0A7I8WWR4_BURXY</name>
<evidence type="ECO:0000313" key="8">
    <source>
        <dbReference type="EMBL" id="CAD5216496.1"/>
    </source>
</evidence>
<evidence type="ECO:0000256" key="6">
    <source>
        <dbReference type="ARBA" id="ARBA00048612"/>
    </source>
</evidence>
<reference evidence="8" key="1">
    <citation type="submission" date="2020-09" db="EMBL/GenBank/DDBJ databases">
        <authorList>
            <person name="Kikuchi T."/>
        </authorList>
    </citation>
    <scope>NUCLEOTIDE SEQUENCE</scope>
    <source>
        <strain evidence="8">Ka4C1</strain>
    </source>
</reference>
<comment type="caution">
    <text evidence="8">The sequence shown here is derived from an EMBL/GenBank/DDBJ whole genome shotgun (WGS) entry which is preliminary data.</text>
</comment>
<comment type="catalytic activity">
    <reaction evidence="6 7">
        <text>L-arginyl-[protein] + 2 S-adenosyl-L-methionine = N(omega),N(omega)'-dimethyl-L-arginyl-[protein] + 2 S-adenosyl-L-homocysteine + 2 H(+)</text>
        <dbReference type="Rhea" id="RHEA:48108"/>
        <dbReference type="Rhea" id="RHEA-COMP:10532"/>
        <dbReference type="Rhea" id="RHEA-COMP:11992"/>
        <dbReference type="ChEBI" id="CHEBI:15378"/>
        <dbReference type="ChEBI" id="CHEBI:29965"/>
        <dbReference type="ChEBI" id="CHEBI:57856"/>
        <dbReference type="ChEBI" id="CHEBI:59789"/>
        <dbReference type="ChEBI" id="CHEBI:88221"/>
        <dbReference type="EC" id="2.1.1.320"/>
    </reaction>
</comment>
<dbReference type="GO" id="GO:0005739">
    <property type="term" value="C:mitochondrion"/>
    <property type="evidence" value="ECO:0007669"/>
    <property type="project" value="UniProtKB-SubCell"/>
</dbReference>
<organism evidence="8 9">
    <name type="scientific">Bursaphelenchus xylophilus</name>
    <name type="common">Pinewood nematode worm</name>
    <name type="synonym">Aphelenchoides xylophilus</name>
    <dbReference type="NCBI Taxonomy" id="6326"/>
    <lineage>
        <taxon>Eukaryota</taxon>
        <taxon>Metazoa</taxon>
        <taxon>Ecdysozoa</taxon>
        <taxon>Nematoda</taxon>
        <taxon>Chromadorea</taxon>
        <taxon>Rhabditida</taxon>
        <taxon>Tylenchina</taxon>
        <taxon>Tylenchomorpha</taxon>
        <taxon>Aphelenchoidea</taxon>
        <taxon>Aphelenchoididae</taxon>
        <taxon>Bursaphelenchus</taxon>
    </lineage>
</organism>
<keyword evidence="3 7" id="KW-0489">Methyltransferase</keyword>
<dbReference type="InterPro" id="IPR003788">
    <property type="entry name" value="NDUFAF7"/>
</dbReference>
<keyword evidence="9" id="KW-1185">Reference proteome</keyword>
<dbReference type="PANTHER" id="PTHR12049:SF7">
    <property type="entry name" value="PROTEIN ARGININE METHYLTRANSFERASE NDUFAF7, MITOCHONDRIAL"/>
    <property type="match status" value="1"/>
</dbReference>
<evidence type="ECO:0000256" key="7">
    <source>
        <dbReference type="RuleBase" id="RU364114"/>
    </source>
</evidence>
<dbReference type="Proteomes" id="UP000659654">
    <property type="component" value="Unassembled WGS sequence"/>
</dbReference>
<evidence type="ECO:0000256" key="5">
    <source>
        <dbReference type="ARBA" id="ARBA00023128"/>
    </source>
</evidence>
<comment type="subcellular location">
    <subcellularLocation>
        <location evidence="1 7">Mitochondrion</location>
    </subcellularLocation>
</comment>
<evidence type="ECO:0000256" key="4">
    <source>
        <dbReference type="ARBA" id="ARBA00022679"/>
    </source>
</evidence>
<dbReference type="Gene3D" id="3.40.50.12710">
    <property type="match status" value="1"/>
</dbReference>
<protein>
    <recommendedName>
        <fullName evidence="7">Protein arginine methyltransferase NDUFAF7</fullName>
        <ecNumber evidence="7">2.1.1.320</ecNumber>
    </recommendedName>
</protein>
<dbReference type="GO" id="GO:0035243">
    <property type="term" value="F:protein-arginine omega-N symmetric methyltransferase activity"/>
    <property type="evidence" value="ECO:0007669"/>
    <property type="project" value="UniProtKB-EC"/>
</dbReference>
<dbReference type="PANTHER" id="PTHR12049">
    <property type="entry name" value="PROTEIN ARGININE METHYLTRANSFERASE NDUFAF7, MITOCHONDRIAL"/>
    <property type="match status" value="1"/>
</dbReference>
<dbReference type="GO" id="GO:0032981">
    <property type="term" value="P:mitochondrial respiratory chain complex I assembly"/>
    <property type="evidence" value="ECO:0007669"/>
    <property type="project" value="TreeGrafter"/>
</dbReference>
<dbReference type="Pfam" id="PF02636">
    <property type="entry name" value="Methyltransf_28"/>
    <property type="match status" value="1"/>
</dbReference>
<keyword evidence="4 7" id="KW-0808">Transferase</keyword>
<proteinExistence type="inferred from homology"/>
<gene>
    <name evidence="8" type="ORF">BXYJ_LOCUS4564</name>
</gene>
<dbReference type="GO" id="GO:0032259">
    <property type="term" value="P:methylation"/>
    <property type="evidence" value="ECO:0007669"/>
    <property type="project" value="UniProtKB-KW"/>
</dbReference>
<sequence>MLRRLSRTVNLRAVGFLSTENPVTIENRSELLKRFIKDKIKVSGPITVHEYMKLASGSAAGFYTKKADILGASGDFTTAPEISQIFGELIGIWIYNELYNTGERGDWQLVELGPGTGTLMADVLRTLNVLKVGKVDIVHTERLSINLVEISDHLIDQQEQLLCGRLTKSLQDSDVIRRNKTKDGVPVCWYRDLDSVPKEKFSVFLGNEFLDVLPVHLFEKSDGDWKEVQVSINETSDLCLMLSKSENLHSKGLIPKYIREDPTRDKWELCPEAGKTVTEIAQRITAFGGFGLFIDYGHDGGRRTRSLRAYHNHKIVDVLSKPGLIDITADVDFGYLKKILEGICLPFGPITQREFLAQMGLRLRTERLLQQCKDETVQSHLRTAYKSLIDDSEDGMGIKFHMFSLFPTTLKPILEMRGGFPAGFFPNFDDFTEDLEELKEEI</sequence>
<dbReference type="Proteomes" id="UP000582659">
    <property type="component" value="Unassembled WGS sequence"/>
</dbReference>
<dbReference type="InterPro" id="IPR029063">
    <property type="entry name" value="SAM-dependent_MTases_sf"/>
</dbReference>
<dbReference type="InterPro" id="IPR038375">
    <property type="entry name" value="NDUFAF7_sf"/>
</dbReference>